<dbReference type="InterPro" id="IPR004883">
    <property type="entry name" value="LOB"/>
</dbReference>
<organism evidence="4 5">
    <name type="scientific">Flemingia macrophylla</name>
    <dbReference type="NCBI Taxonomy" id="520843"/>
    <lineage>
        <taxon>Eukaryota</taxon>
        <taxon>Viridiplantae</taxon>
        <taxon>Streptophyta</taxon>
        <taxon>Embryophyta</taxon>
        <taxon>Tracheophyta</taxon>
        <taxon>Spermatophyta</taxon>
        <taxon>Magnoliopsida</taxon>
        <taxon>eudicotyledons</taxon>
        <taxon>Gunneridae</taxon>
        <taxon>Pentapetalae</taxon>
        <taxon>rosids</taxon>
        <taxon>fabids</taxon>
        <taxon>Fabales</taxon>
        <taxon>Fabaceae</taxon>
        <taxon>Papilionoideae</taxon>
        <taxon>50 kb inversion clade</taxon>
        <taxon>NPAAA clade</taxon>
        <taxon>indigoferoid/millettioid clade</taxon>
        <taxon>Phaseoleae</taxon>
        <taxon>Flemingia</taxon>
    </lineage>
</organism>
<feature type="coiled-coil region" evidence="2">
    <location>
        <begin position="96"/>
        <end position="123"/>
    </location>
</feature>
<feature type="domain" description="LOB" evidence="3">
    <location>
        <begin position="14"/>
        <end position="117"/>
    </location>
</feature>
<evidence type="ECO:0000256" key="2">
    <source>
        <dbReference type="SAM" id="Coils"/>
    </source>
</evidence>
<evidence type="ECO:0000259" key="3">
    <source>
        <dbReference type="PROSITE" id="PS50891"/>
    </source>
</evidence>
<keyword evidence="2" id="KW-0175">Coiled coil</keyword>
<dbReference type="Proteomes" id="UP001603857">
    <property type="component" value="Unassembled WGS sequence"/>
</dbReference>
<sequence length="208" mass="23241">MASGSGNVESGVGSPCGACKFLRRRCAADCIFAPYFSTEQGGAARFAAIHKVFGASNVSKLLMRIPDHHRCEAMLTIAYEAHARIRDPVYGCVSHIFALQQQVACLQAELVQMKAQLDQKQMESRNWSDNVGQPFNPFCPTSMNNPISLQSSFDSIDYNSNINNGVSVQDHIQTREDYFSFQACSKRRSYKNNDLGELQELALRMMRN</sequence>
<dbReference type="Pfam" id="PF03195">
    <property type="entry name" value="LOB"/>
    <property type="match status" value="1"/>
</dbReference>
<proteinExistence type="inferred from homology"/>
<protein>
    <recommendedName>
        <fullName evidence="3">LOB domain-containing protein</fullName>
    </recommendedName>
</protein>
<accession>A0ABD1LIU6</accession>
<dbReference type="PANTHER" id="PTHR31529:SF23">
    <property type="entry name" value="LOB DOMAIN-CONTAINING PROTEIN 16"/>
    <property type="match status" value="1"/>
</dbReference>
<dbReference type="PROSITE" id="PS50891">
    <property type="entry name" value="LOB"/>
    <property type="match status" value="1"/>
</dbReference>
<evidence type="ECO:0000256" key="1">
    <source>
        <dbReference type="ARBA" id="ARBA00005474"/>
    </source>
</evidence>
<gene>
    <name evidence="4" type="ORF">Fmac_027838</name>
</gene>
<evidence type="ECO:0000313" key="4">
    <source>
        <dbReference type="EMBL" id="KAL2323459.1"/>
    </source>
</evidence>
<name>A0ABD1LIU6_9FABA</name>
<keyword evidence="5" id="KW-1185">Reference proteome</keyword>
<dbReference type="AlphaFoldDB" id="A0ABD1LIU6"/>
<reference evidence="4 5" key="1">
    <citation type="submission" date="2024-08" db="EMBL/GenBank/DDBJ databases">
        <title>Insights into the chromosomal genome structure of Flemingia macrophylla.</title>
        <authorList>
            <person name="Ding Y."/>
            <person name="Zhao Y."/>
            <person name="Bi W."/>
            <person name="Wu M."/>
            <person name="Zhao G."/>
            <person name="Gong Y."/>
            <person name="Li W."/>
            <person name="Zhang P."/>
        </authorList>
    </citation>
    <scope>NUCLEOTIDE SEQUENCE [LARGE SCALE GENOMIC DNA]</scope>
    <source>
        <strain evidence="4">DYQJB</strain>
        <tissue evidence="4">Leaf</tissue>
    </source>
</reference>
<comment type="caution">
    <text evidence="4">The sequence shown here is derived from an EMBL/GenBank/DDBJ whole genome shotgun (WGS) entry which is preliminary data.</text>
</comment>
<dbReference type="PANTHER" id="PTHR31529">
    <property type="entry name" value="LOB DOMAIN CONTAINING PROTEIN"/>
    <property type="match status" value="1"/>
</dbReference>
<evidence type="ECO:0000313" key="5">
    <source>
        <dbReference type="Proteomes" id="UP001603857"/>
    </source>
</evidence>
<dbReference type="EMBL" id="JBGMDY010000009">
    <property type="protein sequence ID" value="KAL2323459.1"/>
    <property type="molecule type" value="Genomic_DNA"/>
</dbReference>
<comment type="similarity">
    <text evidence="1">Belongs to the LOB domain-containing protein family.</text>
</comment>